<keyword evidence="2" id="KW-1185">Reference proteome</keyword>
<evidence type="ECO:0000313" key="1">
    <source>
        <dbReference type="EMBL" id="GAA4923291.1"/>
    </source>
</evidence>
<dbReference type="Proteomes" id="UP001500368">
    <property type="component" value="Unassembled WGS sequence"/>
</dbReference>
<dbReference type="EMBL" id="BAABLW010000007">
    <property type="protein sequence ID" value="GAA4923291.1"/>
    <property type="molecule type" value="Genomic_DNA"/>
</dbReference>
<dbReference type="RefSeq" id="WP_345477907.1">
    <property type="nucleotide sequence ID" value="NZ_BAABLW010000007.1"/>
</dbReference>
<sequence length="135" mass="15163">MAYRVEDQILPADFPKPKRISIAEIVQERDGNHCRICSAQLHTGHADGRPDPRLVNLLPGRPAGERPELGMVLACAPCADDADLVNKAPESLDGYEQITIIQERRRLHVLKRMTRLLYLENCEMAKITPLRAVSL</sequence>
<organism evidence="1 2">
    <name type="scientific">Nesterenkonia rhizosphaerae</name>
    <dbReference type="NCBI Taxonomy" id="1348272"/>
    <lineage>
        <taxon>Bacteria</taxon>
        <taxon>Bacillati</taxon>
        <taxon>Actinomycetota</taxon>
        <taxon>Actinomycetes</taxon>
        <taxon>Micrococcales</taxon>
        <taxon>Micrococcaceae</taxon>
        <taxon>Nesterenkonia</taxon>
    </lineage>
</organism>
<protein>
    <recommendedName>
        <fullName evidence="3">HNH endonuclease</fullName>
    </recommendedName>
</protein>
<name>A0ABP9FZP0_9MICC</name>
<evidence type="ECO:0008006" key="3">
    <source>
        <dbReference type="Google" id="ProtNLM"/>
    </source>
</evidence>
<evidence type="ECO:0000313" key="2">
    <source>
        <dbReference type="Proteomes" id="UP001500368"/>
    </source>
</evidence>
<reference evidence="2" key="1">
    <citation type="journal article" date="2019" name="Int. J. Syst. Evol. Microbiol.">
        <title>The Global Catalogue of Microorganisms (GCM) 10K type strain sequencing project: providing services to taxonomists for standard genome sequencing and annotation.</title>
        <authorList>
            <consortium name="The Broad Institute Genomics Platform"/>
            <consortium name="The Broad Institute Genome Sequencing Center for Infectious Disease"/>
            <person name="Wu L."/>
            <person name="Ma J."/>
        </authorList>
    </citation>
    <scope>NUCLEOTIDE SEQUENCE [LARGE SCALE GENOMIC DNA]</scope>
    <source>
        <strain evidence="2">JCM 19129</strain>
    </source>
</reference>
<gene>
    <name evidence="1" type="ORF">GCM10025790_20460</name>
</gene>
<comment type="caution">
    <text evidence="1">The sequence shown here is derived from an EMBL/GenBank/DDBJ whole genome shotgun (WGS) entry which is preliminary data.</text>
</comment>
<proteinExistence type="predicted"/>
<accession>A0ABP9FZP0</accession>